<evidence type="ECO:0000256" key="7">
    <source>
        <dbReference type="ARBA" id="ARBA00023187"/>
    </source>
</evidence>
<dbReference type="EMBL" id="JAKWFO010000014">
    <property type="protein sequence ID" value="KAI9632804.1"/>
    <property type="molecule type" value="Genomic_DNA"/>
</dbReference>
<comment type="subunit">
    <text evidence="9">May be part of a spliceosome complex.</text>
</comment>
<dbReference type="AlphaFoldDB" id="A0AA38LSP3"/>
<keyword evidence="7 9" id="KW-0508">mRNA splicing</keyword>
<evidence type="ECO:0000313" key="11">
    <source>
        <dbReference type="EMBL" id="KAI9632804.1"/>
    </source>
</evidence>
<reference evidence="11" key="1">
    <citation type="journal article" date="2022" name="G3 (Bethesda)">
        <title>High quality genome of the basidiomycete yeast Dioszegia hungarica PDD-24b-2 isolated from cloud water.</title>
        <authorList>
            <person name="Jarrige D."/>
            <person name="Haridas S."/>
            <person name="Bleykasten-Grosshans C."/>
            <person name="Joly M."/>
            <person name="Nadalig T."/>
            <person name="Sancelme M."/>
            <person name="Vuilleumier S."/>
            <person name="Grigoriev I.V."/>
            <person name="Amato P."/>
            <person name="Bringel F."/>
        </authorList>
    </citation>
    <scope>NUCLEOTIDE SEQUENCE</scope>
    <source>
        <strain evidence="11">PDD-24b-2</strain>
    </source>
</reference>
<comment type="subcellular location">
    <subcellularLocation>
        <location evidence="2 9">Nucleus</location>
    </subcellularLocation>
</comment>
<sequence>MPPRKPRAARSTAPTPSPALPGGGKSRSSRSRSNKTDASSSSETAESGVGAVVETDEDEQGDETATAIDGEAVDAEEAEDVDGGVGECEAAGGEDAEPVVEAEAVAGGSKGKTSMEERMAKLKDLRMRMNQSTAANRQDLVTDHQKQKVTAKELQRLEKQKKLAQTLRLKTEAEASGEDVERRKAWEWSIEQNERWEAKQEESKIKSDTHFHNAEDDAWKLYNRNIRSTKADLLSYEKQKEAALGLAPGTLVPLNATSQSLQASGSRRPGALSAAEDLYRGADTLAYGDSKPSEDAVDRLTAKINKDMDKPGKRKKRVEEEGEINYINDRNKVFNKKVARYYDKYTKEIRANFERGTAL</sequence>
<dbReference type="GO" id="GO:0000398">
    <property type="term" value="P:mRNA splicing, via spliceosome"/>
    <property type="evidence" value="ECO:0007669"/>
    <property type="project" value="UniProtKB-UniRule"/>
</dbReference>
<feature type="compositionally biased region" description="Low complexity" evidence="10">
    <location>
        <begin position="36"/>
        <end position="47"/>
    </location>
</feature>
<comment type="caution">
    <text evidence="11">The sequence shown here is derived from an EMBL/GenBank/DDBJ whole genome shotgun (WGS) entry which is preliminary data.</text>
</comment>
<keyword evidence="5 9" id="KW-0507">mRNA processing</keyword>
<name>A0AA38LSP3_9TREE</name>
<keyword evidence="12" id="KW-1185">Reference proteome</keyword>
<gene>
    <name evidence="11" type="ORF">MKK02DRAFT_20755</name>
</gene>
<evidence type="ECO:0000256" key="8">
    <source>
        <dbReference type="ARBA" id="ARBA00023242"/>
    </source>
</evidence>
<dbReference type="GeneID" id="77725510"/>
<dbReference type="InterPro" id="IPR013260">
    <property type="entry name" value="mRNA_splic_SYF2"/>
</dbReference>
<dbReference type="GO" id="GO:0071014">
    <property type="term" value="C:post-mRNA release spliceosomal complex"/>
    <property type="evidence" value="ECO:0007669"/>
    <property type="project" value="TreeGrafter"/>
</dbReference>
<evidence type="ECO:0000313" key="12">
    <source>
        <dbReference type="Proteomes" id="UP001164286"/>
    </source>
</evidence>
<dbReference type="Proteomes" id="UP001164286">
    <property type="component" value="Unassembled WGS sequence"/>
</dbReference>
<evidence type="ECO:0000256" key="3">
    <source>
        <dbReference type="ARBA" id="ARBA00010028"/>
    </source>
</evidence>
<dbReference type="GO" id="GO:0000974">
    <property type="term" value="C:Prp19 complex"/>
    <property type="evidence" value="ECO:0007669"/>
    <property type="project" value="TreeGrafter"/>
</dbReference>
<evidence type="ECO:0000256" key="10">
    <source>
        <dbReference type="SAM" id="MobiDB-lite"/>
    </source>
</evidence>
<feature type="compositionally biased region" description="Acidic residues" evidence="10">
    <location>
        <begin position="71"/>
        <end position="82"/>
    </location>
</feature>
<evidence type="ECO:0000256" key="2">
    <source>
        <dbReference type="ARBA" id="ARBA00004123"/>
    </source>
</evidence>
<evidence type="ECO:0000256" key="1">
    <source>
        <dbReference type="ARBA" id="ARBA00003777"/>
    </source>
</evidence>
<dbReference type="RefSeq" id="XP_052942581.1">
    <property type="nucleotide sequence ID" value="XM_053086309.1"/>
</dbReference>
<protein>
    <recommendedName>
        <fullName evidence="4 9">Pre-mRNA-splicing factor SYF2</fullName>
    </recommendedName>
</protein>
<dbReference type="Pfam" id="PF08231">
    <property type="entry name" value="SYF2"/>
    <property type="match status" value="1"/>
</dbReference>
<dbReference type="PANTHER" id="PTHR13264">
    <property type="entry name" value="GCIP-INTERACTING PROTEIN P29"/>
    <property type="match status" value="1"/>
</dbReference>
<evidence type="ECO:0000256" key="5">
    <source>
        <dbReference type="ARBA" id="ARBA00022664"/>
    </source>
</evidence>
<evidence type="ECO:0000256" key="9">
    <source>
        <dbReference type="RuleBase" id="RU367148"/>
    </source>
</evidence>
<keyword evidence="8 9" id="KW-0539">Nucleus</keyword>
<evidence type="ECO:0000256" key="4">
    <source>
        <dbReference type="ARBA" id="ARBA00014745"/>
    </source>
</evidence>
<feature type="region of interest" description="Disordered" evidence="10">
    <location>
        <begin position="1"/>
        <end position="99"/>
    </location>
</feature>
<dbReference type="GO" id="GO:0071013">
    <property type="term" value="C:catalytic step 2 spliceosome"/>
    <property type="evidence" value="ECO:0007669"/>
    <property type="project" value="TreeGrafter"/>
</dbReference>
<organism evidence="11 12">
    <name type="scientific">Dioszegia hungarica</name>
    <dbReference type="NCBI Taxonomy" id="4972"/>
    <lineage>
        <taxon>Eukaryota</taxon>
        <taxon>Fungi</taxon>
        <taxon>Dikarya</taxon>
        <taxon>Basidiomycota</taxon>
        <taxon>Agaricomycotina</taxon>
        <taxon>Tremellomycetes</taxon>
        <taxon>Tremellales</taxon>
        <taxon>Bulleribasidiaceae</taxon>
        <taxon>Dioszegia</taxon>
    </lineage>
</organism>
<evidence type="ECO:0000256" key="6">
    <source>
        <dbReference type="ARBA" id="ARBA00022728"/>
    </source>
</evidence>
<comment type="similarity">
    <text evidence="3 9">Belongs to the SYF2 family.</text>
</comment>
<proteinExistence type="inferred from homology"/>
<dbReference type="PANTHER" id="PTHR13264:SF5">
    <property type="entry name" value="PRE-MRNA-SPLICING FACTOR SYF2"/>
    <property type="match status" value="1"/>
</dbReference>
<comment type="function">
    <text evidence="1 9">Involved in pre-mRNA splicing.</text>
</comment>
<accession>A0AA38LSP3</accession>
<keyword evidence="6 9" id="KW-0747">Spliceosome</keyword>